<name>A0A1X7SEI2_AMPQE</name>
<dbReference type="AlphaFoldDB" id="A0A1X7SEI2"/>
<protein>
    <submittedName>
        <fullName evidence="1">Uncharacterized protein</fullName>
    </submittedName>
</protein>
<accession>A0A1X7SEI2</accession>
<dbReference type="InParanoid" id="A0A1X7SEI2"/>
<proteinExistence type="predicted"/>
<dbReference type="EnsemblMetazoa" id="Aqu2.1.00462_001">
    <property type="protein sequence ID" value="Aqu2.1.00462_001"/>
    <property type="gene ID" value="Aqu2.1.00462"/>
</dbReference>
<sequence length="190" mass="20950">KMNALHKFIKQCKHFNSYPEISKCIEEIVIKNCGIIPAIKMLKGDSLETIIFRTLLMHSVLTVQANRQSPLISVLHTLLTSPDTLQGCMLPGMPCSTNTCSVSIEVPLFPECTKGHKFPSTMVDISCPECGNIIQSPETAYPQFIPPATGYVPVAIGFETPPFGYLNGISYSIIRCIIHCILLWATHNGK</sequence>
<evidence type="ECO:0000313" key="1">
    <source>
        <dbReference type="EnsemblMetazoa" id="Aqu2.1.00462_001"/>
    </source>
</evidence>
<dbReference type="OrthoDB" id="2423195at2759"/>
<reference evidence="1" key="1">
    <citation type="submission" date="2017-05" db="UniProtKB">
        <authorList>
            <consortium name="EnsemblMetazoa"/>
        </authorList>
    </citation>
    <scope>IDENTIFICATION</scope>
</reference>
<organism evidence="1">
    <name type="scientific">Amphimedon queenslandica</name>
    <name type="common">Sponge</name>
    <dbReference type="NCBI Taxonomy" id="400682"/>
    <lineage>
        <taxon>Eukaryota</taxon>
        <taxon>Metazoa</taxon>
        <taxon>Porifera</taxon>
        <taxon>Demospongiae</taxon>
        <taxon>Heteroscleromorpha</taxon>
        <taxon>Haplosclerida</taxon>
        <taxon>Niphatidae</taxon>
        <taxon>Amphimedon</taxon>
    </lineage>
</organism>